<comment type="caution">
    <text evidence="1">The sequence shown here is derived from an EMBL/GenBank/DDBJ whole genome shotgun (WGS) entry which is preliminary data.</text>
</comment>
<dbReference type="Proteomes" id="UP000828390">
    <property type="component" value="Unassembled WGS sequence"/>
</dbReference>
<keyword evidence="2" id="KW-1185">Reference proteome</keyword>
<evidence type="ECO:0000313" key="2">
    <source>
        <dbReference type="Proteomes" id="UP000828390"/>
    </source>
</evidence>
<accession>A0A9D4E9M6</accession>
<protein>
    <submittedName>
        <fullName evidence="1">Uncharacterized protein</fullName>
    </submittedName>
</protein>
<reference evidence="1" key="1">
    <citation type="journal article" date="2019" name="bioRxiv">
        <title>The Genome of the Zebra Mussel, Dreissena polymorpha: A Resource for Invasive Species Research.</title>
        <authorList>
            <person name="McCartney M.A."/>
            <person name="Auch B."/>
            <person name="Kono T."/>
            <person name="Mallez S."/>
            <person name="Zhang Y."/>
            <person name="Obille A."/>
            <person name="Becker A."/>
            <person name="Abrahante J.E."/>
            <person name="Garbe J."/>
            <person name="Badalamenti J.P."/>
            <person name="Herman A."/>
            <person name="Mangelson H."/>
            <person name="Liachko I."/>
            <person name="Sullivan S."/>
            <person name="Sone E.D."/>
            <person name="Koren S."/>
            <person name="Silverstein K.A.T."/>
            <person name="Beckman K.B."/>
            <person name="Gohl D.M."/>
        </authorList>
    </citation>
    <scope>NUCLEOTIDE SEQUENCE</scope>
    <source>
        <strain evidence="1">Duluth1</strain>
        <tissue evidence="1">Whole animal</tissue>
    </source>
</reference>
<proteinExistence type="predicted"/>
<sequence>MKLISLVAPTVNIKISTKDYERAGAYGIDVSAEKSKIIMNSTTNTSALNMMDRRFRLC</sequence>
<dbReference type="EMBL" id="JAIWYP010000009">
    <property type="protein sequence ID" value="KAH3775120.1"/>
    <property type="molecule type" value="Genomic_DNA"/>
</dbReference>
<reference evidence="1" key="2">
    <citation type="submission" date="2020-11" db="EMBL/GenBank/DDBJ databases">
        <authorList>
            <person name="McCartney M.A."/>
            <person name="Auch B."/>
            <person name="Kono T."/>
            <person name="Mallez S."/>
            <person name="Becker A."/>
            <person name="Gohl D.M."/>
            <person name="Silverstein K.A.T."/>
            <person name="Koren S."/>
            <person name="Bechman K.B."/>
            <person name="Herman A."/>
            <person name="Abrahante J.E."/>
            <person name="Garbe J."/>
        </authorList>
    </citation>
    <scope>NUCLEOTIDE SEQUENCE</scope>
    <source>
        <strain evidence="1">Duluth1</strain>
        <tissue evidence="1">Whole animal</tissue>
    </source>
</reference>
<organism evidence="1 2">
    <name type="scientific">Dreissena polymorpha</name>
    <name type="common">Zebra mussel</name>
    <name type="synonym">Mytilus polymorpha</name>
    <dbReference type="NCBI Taxonomy" id="45954"/>
    <lineage>
        <taxon>Eukaryota</taxon>
        <taxon>Metazoa</taxon>
        <taxon>Spiralia</taxon>
        <taxon>Lophotrochozoa</taxon>
        <taxon>Mollusca</taxon>
        <taxon>Bivalvia</taxon>
        <taxon>Autobranchia</taxon>
        <taxon>Heteroconchia</taxon>
        <taxon>Euheterodonta</taxon>
        <taxon>Imparidentia</taxon>
        <taxon>Neoheterodontei</taxon>
        <taxon>Myida</taxon>
        <taxon>Dreissenoidea</taxon>
        <taxon>Dreissenidae</taxon>
        <taxon>Dreissena</taxon>
    </lineage>
</organism>
<name>A0A9D4E9M6_DREPO</name>
<evidence type="ECO:0000313" key="1">
    <source>
        <dbReference type="EMBL" id="KAH3775120.1"/>
    </source>
</evidence>
<dbReference type="AlphaFoldDB" id="A0A9D4E9M6"/>
<gene>
    <name evidence="1" type="ORF">DPMN_176517</name>
</gene>